<dbReference type="PANTHER" id="PTHR16017">
    <property type="entry name" value="GASTRULATION DEFECTIVE PROTEIN 1-RELATED"/>
    <property type="match status" value="1"/>
</dbReference>
<name>G0UXR8_TRYCI</name>
<feature type="repeat" description="WD" evidence="4">
    <location>
        <begin position="196"/>
        <end position="238"/>
    </location>
</feature>
<evidence type="ECO:0008006" key="7">
    <source>
        <dbReference type="Google" id="ProtNLM"/>
    </source>
</evidence>
<sequence>MSGSESDSYDPAETSVRGAATTGEAPKHGTDYTAAASREGGLDIPPSSRYASAQQGLTSTPVLGRQAENALIPKLEDHSHSSMSNFLLRGTNGRVRSLCVSPDGSILCSGSECGSVCFWDFAVPLTNRLVKPTRVLTPFPNRISGFQSVISVHSSSDGSYFVACQDGDSPVIISSGGKQQGYCAIGQRGMIDVVQCKGHRGPVTCSAPSPDMASRFFTGSQDSTARMWDAASFEQHSVYAVKHGSGQLMENVVVETVLPLRGTTNNKTSVFATGGEDGLVQLWDTRQKYRPGGAFAFLDMYNCRDLSASKTVGQSGGRFAHDLFVEEKHIGGMTEPNPSCPTLCVRCGSTVRIVDLRRATTNGVVVDVSPPLTDLPSVTDTGPLVSCTSEHLSMGRPSFLVCTDRRGYRHIAGGHVVQVDLTDGRYEPSMVWMPASADDDVLSVAFDTVHGQLFAGLQSGAVVGRMKYVGVDVKDAGPSVRTWLATQPKRAESSVRRKRERTSAPDDEDDMRF</sequence>
<dbReference type="PROSITE" id="PS50294">
    <property type="entry name" value="WD_REPEATS_REGION"/>
    <property type="match status" value="1"/>
</dbReference>
<evidence type="ECO:0000313" key="6">
    <source>
        <dbReference type="EMBL" id="CCC94185.1"/>
    </source>
</evidence>
<dbReference type="InterPro" id="IPR051858">
    <property type="entry name" value="WD_repeat_GAD-1"/>
</dbReference>
<evidence type="ECO:0000256" key="5">
    <source>
        <dbReference type="SAM" id="MobiDB-lite"/>
    </source>
</evidence>
<dbReference type="EMBL" id="HE575323">
    <property type="protein sequence ID" value="CCC94185.1"/>
    <property type="molecule type" value="Genomic_DNA"/>
</dbReference>
<proteinExistence type="predicted"/>
<keyword evidence="3" id="KW-0687">Ribonucleoprotein</keyword>
<dbReference type="PROSITE" id="PS50082">
    <property type="entry name" value="WD_REPEATS_2"/>
    <property type="match status" value="2"/>
</dbReference>
<dbReference type="InterPro" id="IPR036322">
    <property type="entry name" value="WD40_repeat_dom_sf"/>
</dbReference>
<dbReference type="SMART" id="SM00320">
    <property type="entry name" value="WD40"/>
    <property type="match status" value="3"/>
</dbReference>
<dbReference type="Pfam" id="PF00400">
    <property type="entry name" value="WD40"/>
    <property type="match status" value="2"/>
</dbReference>
<protein>
    <recommendedName>
        <fullName evidence="7">Guanine nucleotide-binding protein subunit beta-like protein</fullName>
    </recommendedName>
</protein>
<organism evidence="6">
    <name type="scientific">Trypanosoma congolense (strain IL3000)</name>
    <dbReference type="NCBI Taxonomy" id="1068625"/>
    <lineage>
        <taxon>Eukaryota</taxon>
        <taxon>Discoba</taxon>
        <taxon>Euglenozoa</taxon>
        <taxon>Kinetoplastea</taxon>
        <taxon>Metakinetoplastina</taxon>
        <taxon>Trypanosomatida</taxon>
        <taxon>Trypanosomatidae</taxon>
        <taxon>Trypanosoma</taxon>
        <taxon>Nannomonas</taxon>
    </lineage>
</organism>
<gene>
    <name evidence="6" type="ORF">TCIL3000_10_9630</name>
</gene>
<dbReference type="PRINTS" id="PR00320">
    <property type="entry name" value="GPROTEINBRPT"/>
</dbReference>
<dbReference type="InterPro" id="IPR020472">
    <property type="entry name" value="WD40_PAC1"/>
</dbReference>
<feature type="region of interest" description="Disordered" evidence="5">
    <location>
        <begin position="1"/>
        <end position="56"/>
    </location>
</feature>
<dbReference type="GO" id="GO:1990904">
    <property type="term" value="C:ribonucleoprotein complex"/>
    <property type="evidence" value="ECO:0007669"/>
    <property type="project" value="UniProtKB-KW"/>
</dbReference>
<evidence type="ECO:0000256" key="1">
    <source>
        <dbReference type="ARBA" id="ARBA00022574"/>
    </source>
</evidence>
<keyword evidence="2" id="KW-0677">Repeat</keyword>
<evidence type="ECO:0000256" key="3">
    <source>
        <dbReference type="ARBA" id="ARBA00023274"/>
    </source>
</evidence>
<evidence type="ECO:0000256" key="2">
    <source>
        <dbReference type="ARBA" id="ARBA00022737"/>
    </source>
</evidence>
<keyword evidence="1 4" id="KW-0853">WD repeat</keyword>
<dbReference type="SUPFAM" id="SSF50978">
    <property type="entry name" value="WD40 repeat-like"/>
    <property type="match status" value="1"/>
</dbReference>
<dbReference type="VEuPathDB" id="TriTrypDB:TcIL3000_10_9630"/>
<dbReference type="GO" id="GO:0035861">
    <property type="term" value="C:site of double-strand break"/>
    <property type="evidence" value="ECO:0007669"/>
    <property type="project" value="TreeGrafter"/>
</dbReference>
<feature type="repeat" description="WD" evidence="4">
    <location>
        <begin position="88"/>
        <end position="120"/>
    </location>
</feature>
<dbReference type="Gene3D" id="2.130.10.10">
    <property type="entry name" value="YVTN repeat-like/Quinoprotein amine dehydrogenase"/>
    <property type="match status" value="2"/>
</dbReference>
<evidence type="ECO:0000256" key="4">
    <source>
        <dbReference type="PROSITE-ProRule" id="PRU00221"/>
    </source>
</evidence>
<accession>G0UXR8</accession>
<dbReference type="GO" id="GO:0005634">
    <property type="term" value="C:nucleus"/>
    <property type="evidence" value="ECO:0007669"/>
    <property type="project" value="TreeGrafter"/>
</dbReference>
<dbReference type="InterPro" id="IPR015943">
    <property type="entry name" value="WD40/YVTN_repeat-like_dom_sf"/>
</dbReference>
<dbReference type="AlphaFoldDB" id="G0UXR8"/>
<reference evidence="6" key="1">
    <citation type="journal article" date="2012" name="Proc. Natl. Acad. Sci. U.S.A.">
        <title>Antigenic diversity is generated by distinct evolutionary mechanisms in African trypanosome species.</title>
        <authorList>
            <person name="Jackson A.P."/>
            <person name="Berry A."/>
            <person name="Aslett M."/>
            <person name="Allison H.C."/>
            <person name="Burton P."/>
            <person name="Vavrova-Anderson J."/>
            <person name="Brown R."/>
            <person name="Browne H."/>
            <person name="Corton N."/>
            <person name="Hauser H."/>
            <person name="Gamble J."/>
            <person name="Gilderthorp R."/>
            <person name="Marcello L."/>
            <person name="McQuillan J."/>
            <person name="Otto T.D."/>
            <person name="Quail M.A."/>
            <person name="Sanders M.J."/>
            <person name="van Tonder A."/>
            <person name="Ginger M.L."/>
            <person name="Field M.C."/>
            <person name="Barry J.D."/>
            <person name="Hertz-Fowler C."/>
            <person name="Berriman M."/>
        </authorList>
    </citation>
    <scope>NUCLEOTIDE SEQUENCE</scope>
    <source>
        <strain evidence="6">IL3000</strain>
    </source>
</reference>
<dbReference type="PANTHER" id="PTHR16017:SF0">
    <property type="entry name" value="WD REPEAT-CONTAINING PROTEIN 70"/>
    <property type="match status" value="1"/>
</dbReference>
<feature type="region of interest" description="Disordered" evidence="5">
    <location>
        <begin position="485"/>
        <end position="513"/>
    </location>
</feature>
<dbReference type="InterPro" id="IPR001680">
    <property type="entry name" value="WD40_rpt"/>
</dbReference>